<evidence type="ECO:0000313" key="2">
    <source>
        <dbReference type="Proteomes" id="UP000007800"/>
    </source>
</evidence>
<gene>
    <name evidence="1" type="ORF">Pmar_PMAR008038</name>
</gene>
<reference evidence="1 2" key="1">
    <citation type="submission" date="2008-07" db="EMBL/GenBank/DDBJ databases">
        <authorList>
            <person name="El-Sayed N."/>
            <person name="Caler E."/>
            <person name="Inman J."/>
            <person name="Amedeo P."/>
            <person name="Hass B."/>
            <person name="Wortman J."/>
        </authorList>
    </citation>
    <scope>NUCLEOTIDE SEQUENCE [LARGE SCALE GENOMIC DNA]</scope>
    <source>
        <strain evidence="2">ATCC 50983 / TXsc</strain>
    </source>
</reference>
<dbReference type="Proteomes" id="UP000007800">
    <property type="component" value="Unassembled WGS sequence"/>
</dbReference>
<dbReference type="EMBL" id="GG681541">
    <property type="protein sequence ID" value="EER04485.1"/>
    <property type="molecule type" value="Genomic_DNA"/>
</dbReference>
<evidence type="ECO:0000313" key="1">
    <source>
        <dbReference type="EMBL" id="EER04485.1"/>
    </source>
</evidence>
<accession>C5LFL1</accession>
<dbReference type="InParanoid" id="C5LFL1"/>
<sequence length="131" mass="14265">MIPYMEVNLLNETDHRKIQAKKLLSITSAIFTAINPGVDSFKSGNFSKWSAGFSRVDVRQDVATSDDVSSVTVALDWSSWRMPIVDSPSNGEVRPADVGAGVGESVNLKDSFDCEEGEKGGGKAWKLNREL</sequence>
<name>C5LFL1_PERM5</name>
<proteinExistence type="predicted"/>
<protein>
    <submittedName>
        <fullName evidence="1">Uncharacterized protein</fullName>
    </submittedName>
</protein>
<keyword evidence="2" id="KW-1185">Reference proteome</keyword>
<organism evidence="2">
    <name type="scientific">Perkinsus marinus (strain ATCC 50983 / TXsc)</name>
    <dbReference type="NCBI Taxonomy" id="423536"/>
    <lineage>
        <taxon>Eukaryota</taxon>
        <taxon>Sar</taxon>
        <taxon>Alveolata</taxon>
        <taxon>Perkinsozoa</taxon>
        <taxon>Perkinsea</taxon>
        <taxon>Perkinsida</taxon>
        <taxon>Perkinsidae</taxon>
        <taxon>Perkinsus</taxon>
    </lineage>
</organism>
<dbReference type="AlphaFoldDB" id="C5LFL1"/>
<dbReference type="GeneID" id="9037349"/>
<dbReference type="RefSeq" id="XP_002772669.1">
    <property type="nucleotide sequence ID" value="XM_002772623.1"/>
</dbReference>